<keyword evidence="3" id="KW-1185">Reference proteome</keyword>
<feature type="compositionally biased region" description="Pro residues" evidence="1">
    <location>
        <begin position="97"/>
        <end position="117"/>
    </location>
</feature>
<sequence>MSSKSLKAFTTTMIVTGVILLPTALPHAIQDLQDLKTTVDSASAVLAAAPNNASWGFFNPGAPAGTSGTADLVTNITSTILRAKYLLDVDKVRVPAPAPTPTIPGPPGAPPAPPATPATPDTLPPSNVSLDDPYLAYINSVPNLAAALTTLGRGWHKEYNKPVWDSIDALQQSMTSFSTSMLTADLIHGPSILRTIRASSSLEDAKVAWSRLLNIPGNDKPKAKREVVNGRGFRGQKPTPTGRFYTHEELWSRSNGERSRLRDGPVEAVAKTEEISHRRKGRLLAA</sequence>
<proteinExistence type="predicted"/>
<evidence type="ECO:0000313" key="3">
    <source>
        <dbReference type="Proteomes" id="UP001152607"/>
    </source>
</evidence>
<dbReference type="Proteomes" id="UP001152607">
    <property type="component" value="Unassembled WGS sequence"/>
</dbReference>
<dbReference type="AlphaFoldDB" id="A0A9W4XN71"/>
<feature type="region of interest" description="Disordered" evidence="1">
    <location>
        <begin position="97"/>
        <end position="126"/>
    </location>
</feature>
<evidence type="ECO:0000313" key="2">
    <source>
        <dbReference type="EMBL" id="CAI6334655.1"/>
    </source>
</evidence>
<comment type="caution">
    <text evidence="2">The sequence shown here is derived from an EMBL/GenBank/DDBJ whole genome shotgun (WGS) entry which is preliminary data.</text>
</comment>
<accession>A0A9W4XN71</accession>
<dbReference type="OrthoDB" id="3860394at2759"/>
<reference evidence="2" key="1">
    <citation type="submission" date="2023-01" db="EMBL/GenBank/DDBJ databases">
        <authorList>
            <person name="Van Ghelder C."/>
            <person name="Rancurel C."/>
        </authorList>
    </citation>
    <scope>NUCLEOTIDE SEQUENCE</scope>
    <source>
        <strain evidence="2">CNCM I-4278</strain>
    </source>
</reference>
<gene>
    <name evidence="2" type="ORF">PDIGIT_LOCUS7718</name>
</gene>
<name>A0A9W4XN71_9PLEO</name>
<dbReference type="EMBL" id="CAOQHR010000005">
    <property type="protein sequence ID" value="CAI6334655.1"/>
    <property type="molecule type" value="Genomic_DNA"/>
</dbReference>
<protein>
    <submittedName>
        <fullName evidence="2">Uncharacterized protein</fullName>
    </submittedName>
</protein>
<evidence type="ECO:0000256" key="1">
    <source>
        <dbReference type="SAM" id="MobiDB-lite"/>
    </source>
</evidence>
<organism evidence="2 3">
    <name type="scientific">Periconia digitata</name>
    <dbReference type="NCBI Taxonomy" id="1303443"/>
    <lineage>
        <taxon>Eukaryota</taxon>
        <taxon>Fungi</taxon>
        <taxon>Dikarya</taxon>
        <taxon>Ascomycota</taxon>
        <taxon>Pezizomycotina</taxon>
        <taxon>Dothideomycetes</taxon>
        <taxon>Pleosporomycetidae</taxon>
        <taxon>Pleosporales</taxon>
        <taxon>Massarineae</taxon>
        <taxon>Periconiaceae</taxon>
        <taxon>Periconia</taxon>
    </lineage>
</organism>